<keyword evidence="13 15" id="KW-0141">cGMP biosynthesis</keyword>
<dbReference type="GO" id="GO:0001653">
    <property type="term" value="F:peptide receptor activity"/>
    <property type="evidence" value="ECO:0007669"/>
    <property type="project" value="TreeGrafter"/>
</dbReference>
<evidence type="ECO:0000256" key="8">
    <source>
        <dbReference type="ARBA" id="ARBA00023134"/>
    </source>
</evidence>
<dbReference type="InterPro" id="IPR018297">
    <property type="entry name" value="A/G_cyclase_CS"/>
</dbReference>
<evidence type="ECO:0000259" key="20">
    <source>
        <dbReference type="PROSITE" id="PS50125"/>
    </source>
</evidence>
<dbReference type="FunFam" id="3.40.50.2300:FF:000153">
    <property type="entry name" value="Guanylate cyclase"/>
    <property type="match status" value="1"/>
</dbReference>
<gene>
    <name evidence="21" type="ORF">V9T40_013395</name>
</gene>
<accession>A0AAN9TJ20</accession>
<dbReference type="GO" id="GO:0004016">
    <property type="term" value="F:adenylate cyclase activity"/>
    <property type="evidence" value="ECO:0007669"/>
    <property type="project" value="TreeGrafter"/>
</dbReference>
<keyword evidence="22" id="KW-1185">Reference proteome</keyword>
<dbReference type="GO" id="GO:0005525">
    <property type="term" value="F:GTP binding"/>
    <property type="evidence" value="ECO:0007669"/>
    <property type="project" value="UniProtKB-KW"/>
</dbReference>
<evidence type="ECO:0000256" key="1">
    <source>
        <dbReference type="ARBA" id="ARBA00001436"/>
    </source>
</evidence>
<evidence type="ECO:0000256" key="11">
    <source>
        <dbReference type="ARBA" id="ARBA00023180"/>
    </source>
</evidence>
<evidence type="ECO:0000256" key="12">
    <source>
        <dbReference type="ARBA" id="ARBA00023239"/>
    </source>
</evidence>
<comment type="similarity">
    <text evidence="14">Belongs to the adenylyl cyclase class-4/guanylyl cyclase family.</text>
</comment>
<dbReference type="InterPro" id="IPR001245">
    <property type="entry name" value="Ser-Thr/Tyr_kinase_cat_dom"/>
</dbReference>
<keyword evidence="12 14" id="KW-0456">Lyase</keyword>
<dbReference type="SUPFAM" id="SSF55073">
    <property type="entry name" value="Nucleotide cyclase"/>
    <property type="match status" value="1"/>
</dbReference>
<keyword evidence="8" id="KW-0342">GTP-binding</keyword>
<dbReference type="PROSITE" id="PS50011">
    <property type="entry name" value="PROTEIN_KINASE_DOM"/>
    <property type="match status" value="1"/>
</dbReference>
<dbReference type="Pfam" id="PF00211">
    <property type="entry name" value="Guanylate_cyc"/>
    <property type="match status" value="1"/>
</dbReference>
<keyword evidence="11" id="KW-0325">Glycoprotein</keyword>
<keyword evidence="4 17" id="KW-0812">Transmembrane</keyword>
<keyword evidence="6" id="KW-0547">Nucleotide-binding</keyword>
<feature type="domain" description="Guanylate cyclase" evidence="20">
    <location>
        <begin position="896"/>
        <end position="1026"/>
    </location>
</feature>
<dbReference type="PRINTS" id="PR00109">
    <property type="entry name" value="TYRKINASE"/>
</dbReference>
<evidence type="ECO:0000259" key="19">
    <source>
        <dbReference type="PROSITE" id="PS50011"/>
    </source>
</evidence>
<dbReference type="Pfam" id="PF01094">
    <property type="entry name" value="ANF_receptor"/>
    <property type="match status" value="1"/>
</dbReference>
<dbReference type="Gene3D" id="3.40.50.2300">
    <property type="match status" value="2"/>
</dbReference>
<evidence type="ECO:0000256" key="13">
    <source>
        <dbReference type="ARBA" id="ARBA00023293"/>
    </source>
</evidence>
<keyword evidence="7 17" id="KW-1133">Transmembrane helix</keyword>
<evidence type="ECO:0000256" key="6">
    <source>
        <dbReference type="ARBA" id="ARBA00022741"/>
    </source>
</evidence>
<evidence type="ECO:0000256" key="7">
    <source>
        <dbReference type="ARBA" id="ARBA00022989"/>
    </source>
</evidence>
<name>A0AAN9TJ20_9HEMI</name>
<evidence type="ECO:0000256" key="16">
    <source>
        <dbReference type="SAM" id="Coils"/>
    </source>
</evidence>
<feature type="domain" description="Protein kinase" evidence="19">
    <location>
        <begin position="539"/>
        <end position="825"/>
    </location>
</feature>
<reference evidence="21 22" key="1">
    <citation type="submission" date="2024-03" db="EMBL/GenBank/DDBJ databases">
        <title>Adaptation during the transition from Ophiocordyceps entomopathogen to insect associate is accompanied by gene loss and intensified selection.</title>
        <authorList>
            <person name="Ward C.M."/>
            <person name="Onetto C.A."/>
            <person name="Borneman A.R."/>
        </authorList>
    </citation>
    <scope>NUCLEOTIDE SEQUENCE [LARGE SCALE GENOMIC DNA]</scope>
    <source>
        <strain evidence="21">AWRI1</strain>
        <tissue evidence="21">Single Adult Female</tissue>
    </source>
</reference>
<keyword evidence="10" id="KW-0675">Receptor</keyword>
<feature type="chain" id="PRO_5043011596" description="Guanylate cyclase" evidence="18">
    <location>
        <begin position="18"/>
        <end position="1108"/>
    </location>
</feature>
<dbReference type="PROSITE" id="PS00452">
    <property type="entry name" value="GUANYLATE_CYCLASE_1"/>
    <property type="match status" value="1"/>
</dbReference>
<dbReference type="InterPro" id="IPR001828">
    <property type="entry name" value="ANF_lig-bd_rcpt"/>
</dbReference>
<evidence type="ECO:0000313" key="22">
    <source>
        <dbReference type="Proteomes" id="UP001367676"/>
    </source>
</evidence>
<evidence type="ECO:0000256" key="9">
    <source>
        <dbReference type="ARBA" id="ARBA00023136"/>
    </source>
</evidence>
<dbReference type="InterPro" id="IPR000719">
    <property type="entry name" value="Prot_kinase_dom"/>
</dbReference>
<dbReference type="PANTHER" id="PTHR11920:SF274">
    <property type="entry name" value="GUANYLATE CYCLASE"/>
    <property type="match status" value="1"/>
</dbReference>
<dbReference type="GO" id="GO:0005524">
    <property type="term" value="F:ATP binding"/>
    <property type="evidence" value="ECO:0007669"/>
    <property type="project" value="InterPro"/>
</dbReference>
<dbReference type="InterPro" id="IPR001170">
    <property type="entry name" value="ANPR/GUC"/>
</dbReference>
<comment type="caution">
    <text evidence="21">The sequence shown here is derived from an EMBL/GenBank/DDBJ whole genome shotgun (WGS) entry which is preliminary data.</text>
</comment>
<comment type="subcellular location">
    <subcellularLocation>
        <location evidence="2">Membrane</location>
        <topology evidence="2">Single-pass type I membrane protein</topology>
    </subcellularLocation>
</comment>
<dbReference type="SUPFAM" id="SSF53822">
    <property type="entry name" value="Periplasmic binding protein-like I"/>
    <property type="match status" value="1"/>
</dbReference>
<dbReference type="GO" id="GO:0005886">
    <property type="term" value="C:plasma membrane"/>
    <property type="evidence" value="ECO:0007669"/>
    <property type="project" value="TreeGrafter"/>
</dbReference>
<dbReference type="PROSITE" id="PS50125">
    <property type="entry name" value="GUANYLATE_CYCLASE_2"/>
    <property type="match status" value="1"/>
</dbReference>
<evidence type="ECO:0000256" key="18">
    <source>
        <dbReference type="SAM" id="SignalP"/>
    </source>
</evidence>
<dbReference type="InterPro" id="IPR029787">
    <property type="entry name" value="Nucleotide_cyclase"/>
</dbReference>
<feature type="coiled-coil region" evidence="16">
    <location>
        <begin position="833"/>
        <end position="864"/>
    </location>
</feature>
<dbReference type="PANTHER" id="PTHR11920">
    <property type="entry name" value="GUANYLYL CYCLASE"/>
    <property type="match status" value="1"/>
</dbReference>
<keyword evidence="9 17" id="KW-0472">Membrane</keyword>
<evidence type="ECO:0000256" key="14">
    <source>
        <dbReference type="RuleBase" id="RU000405"/>
    </source>
</evidence>
<evidence type="ECO:0000256" key="17">
    <source>
        <dbReference type="SAM" id="Phobius"/>
    </source>
</evidence>
<keyword evidence="16" id="KW-0175">Coiled coil</keyword>
<dbReference type="Gene3D" id="3.30.70.1230">
    <property type="entry name" value="Nucleotide cyclase"/>
    <property type="match status" value="1"/>
</dbReference>
<dbReference type="InterPro" id="IPR001054">
    <property type="entry name" value="A/G_cyclase"/>
</dbReference>
<proteinExistence type="inferred from homology"/>
<dbReference type="InterPro" id="IPR050401">
    <property type="entry name" value="Cyclic_nucleotide_synthase"/>
</dbReference>
<sequence length="1108" mass="125479">MLISFISLSTLFSAVISVDYNYYNVGVLMTTKLNSPFDLERCGPAVDLALKDVNEKFLKSHNIQLRKVQASYTSCSGARAPGLAADMHFRDKVVAFIGPACAFALEPVARLAAYWNRPIITGMGDQPPSEGQVSVTSGILGRLQKWKNDSNSGIFKDKSEYPTLTRMSYCPCRLKQVFMSIFKEFNWKHVALLLDRSDLFSLTVGKNLESGLRKEGVLKFFEQLDGNDEASYEWYLQEASKYARVVILSVRGWLVRKFMLAAYDLGMTKGDWTFLDVEIVQGAYWGDHTWKANDGNDIKARTAYEALLRVSLLKPTNSLFNNFSEQVKHLAKKDYNYTFATDEEVNFFIGAFYDGVTLLGMVLNETLDANGNISDGKEITRRMWNRTFNGVTGQVRMDENGERDADYGILDLDPITGEFEVVAHYYGESKIYSHVEGKLFHWPGGKDGPPPDVPKCGFEGNATHCIENGIYMLVVYGLVTICVLFTCGILITCYAKKQMKMAADLNNMNWKIRPEEVLLEVNKPYASRLALQKSTEGHFEFVSQIFEPALQDRLLCRRRSDNSNASYPPGQVFTTVGIYKGSRVAIKKIVKKKVDLNKRLLLEIKQVRDVSHENTVRFIGACIECPTILILTEYCPKGSLKDVLENEELKLDWNFRMSLIHDIVKGMSYLHSCEIIHGKLRSRNCLIDGRFVLKISDFGLRTLTTPCEIVKDATYYYKLLWVAPECLMEVPHDCVHSQKGDVYGFAIILEEIVVRGGPYEAFKDSMTTQEILEKVQGRSIPLFRPDISGYDCPEDLAELMRKCWADIPEERPSFDNIRDTMRRTMKGFCENLMDDLLKRMEQYANNLEALVEEKTEQLSQEKRRSEELLFQVLPRPVAQQLMAGEMVKPEQFESVTVYFSDIVGFTALCAQSSPMQVVNLLNDLYSTFDRVIGFYDVYKVETIGDAYMVVSGLPERNGDNHAREICLMALAILDAVQSFSIQHRPDAQLKVRIGIHSGPVCAGVVGQKMPHYCLFGDTVNTASRMESTGQPLRIHVTHTTKDILDTFNTFQLELRGEVELKGKGGMVTYWLLGCTEYDPRPPTPHHCSDTTDTNPYPLIFPELSLAIK</sequence>
<dbReference type="FunFam" id="3.40.50.2300:FF:000365">
    <property type="entry name" value="Guanylate cyclase"/>
    <property type="match status" value="1"/>
</dbReference>
<evidence type="ECO:0000313" key="21">
    <source>
        <dbReference type="EMBL" id="KAK7595570.1"/>
    </source>
</evidence>
<dbReference type="EC" id="4.6.1.2" evidence="3 15"/>
<evidence type="ECO:0000256" key="3">
    <source>
        <dbReference type="ARBA" id="ARBA00012202"/>
    </source>
</evidence>
<dbReference type="GO" id="GO:0007168">
    <property type="term" value="P:receptor guanylyl cyclase signaling pathway"/>
    <property type="evidence" value="ECO:0007669"/>
    <property type="project" value="TreeGrafter"/>
</dbReference>
<evidence type="ECO:0000256" key="10">
    <source>
        <dbReference type="ARBA" id="ARBA00023170"/>
    </source>
</evidence>
<comment type="catalytic activity">
    <reaction evidence="1 15">
        <text>GTP = 3',5'-cyclic GMP + diphosphate</text>
        <dbReference type="Rhea" id="RHEA:13665"/>
        <dbReference type="ChEBI" id="CHEBI:33019"/>
        <dbReference type="ChEBI" id="CHEBI:37565"/>
        <dbReference type="ChEBI" id="CHEBI:57746"/>
        <dbReference type="EC" id="4.6.1.2"/>
    </reaction>
</comment>
<dbReference type="PRINTS" id="PR00255">
    <property type="entry name" value="NATPEPTIDER"/>
</dbReference>
<organism evidence="21 22">
    <name type="scientific">Parthenolecanium corni</name>
    <dbReference type="NCBI Taxonomy" id="536013"/>
    <lineage>
        <taxon>Eukaryota</taxon>
        <taxon>Metazoa</taxon>
        <taxon>Ecdysozoa</taxon>
        <taxon>Arthropoda</taxon>
        <taxon>Hexapoda</taxon>
        <taxon>Insecta</taxon>
        <taxon>Pterygota</taxon>
        <taxon>Neoptera</taxon>
        <taxon>Paraneoptera</taxon>
        <taxon>Hemiptera</taxon>
        <taxon>Sternorrhyncha</taxon>
        <taxon>Coccoidea</taxon>
        <taxon>Coccidae</taxon>
        <taxon>Parthenolecanium</taxon>
    </lineage>
</organism>
<protein>
    <recommendedName>
        <fullName evidence="3 15">Guanylate cyclase</fullName>
        <ecNumber evidence="3 15">4.6.1.2</ecNumber>
    </recommendedName>
</protein>
<dbReference type="CDD" id="cd07302">
    <property type="entry name" value="CHD"/>
    <property type="match status" value="1"/>
</dbReference>
<dbReference type="CDD" id="cd06352">
    <property type="entry name" value="PBP1_NPR_GC-like"/>
    <property type="match status" value="1"/>
</dbReference>
<feature type="transmembrane region" description="Helical" evidence="17">
    <location>
        <begin position="470"/>
        <end position="495"/>
    </location>
</feature>
<dbReference type="SUPFAM" id="SSF56112">
    <property type="entry name" value="Protein kinase-like (PK-like)"/>
    <property type="match status" value="1"/>
</dbReference>
<evidence type="ECO:0000256" key="4">
    <source>
        <dbReference type="ARBA" id="ARBA00022692"/>
    </source>
</evidence>
<dbReference type="InterPro" id="IPR011009">
    <property type="entry name" value="Kinase-like_dom_sf"/>
</dbReference>
<evidence type="ECO:0000256" key="2">
    <source>
        <dbReference type="ARBA" id="ARBA00004479"/>
    </source>
</evidence>
<dbReference type="FunFam" id="3.30.70.1230:FF:000004">
    <property type="entry name" value="Guanylate cyclase"/>
    <property type="match status" value="1"/>
</dbReference>
<dbReference type="EMBL" id="JBBCAQ010000018">
    <property type="protein sequence ID" value="KAK7595570.1"/>
    <property type="molecule type" value="Genomic_DNA"/>
</dbReference>
<dbReference type="SMART" id="SM00044">
    <property type="entry name" value="CYCc"/>
    <property type="match status" value="1"/>
</dbReference>
<dbReference type="GO" id="GO:0035556">
    <property type="term" value="P:intracellular signal transduction"/>
    <property type="evidence" value="ECO:0007669"/>
    <property type="project" value="InterPro"/>
</dbReference>
<dbReference type="AlphaFoldDB" id="A0AAN9TJ20"/>
<evidence type="ECO:0000256" key="15">
    <source>
        <dbReference type="RuleBase" id="RU003431"/>
    </source>
</evidence>
<dbReference type="GO" id="GO:0004672">
    <property type="term" value="F:protein kinase activity"/>
    <property type="evidence" value="ECO:0007669"/>
    <property type="project" value="InterPro"/>
</dbReference>
<dbReference type="GO" id="GO:0004383">
    <property type="term" value="F:guanylate cyclase activity"/>
    <property type="evidence" value="ECO:0007669"/>
    <property type="project" value="UniProtKB-EC"/>
</dbReference>
<dbReference type="Pfam" id="PF07714">
    <property type="entry name" value="PK_Tyr_Ser-Thr"/>
    <property type="match status" value="1"/>
</dbReference>
<evidence type="ECO:0000256" key="5">
    <source>
        <dbReference type="ARBA" id="ARBA00022729"/>
    </source>
</evidence>
<dbReference type="InterPro" id="IPR028082">
    <property type="entry name" value="Peripla_BP_I"/>
</dbReference>
<dbReference type="Proteomes" id="UP001367676">
    <property type="component" value="Unassembled WGS sequence"/>
</dbReference>
<feature type="signal peptide" evidence="18">
    <location>
        <begin position="1"/>
        <end position="17"/>
    </location>
</feature>
<keyword evidence="5 18" id="KW-0732">Signal</keyword>
<dbReference type="Gene3D" id="1.10.510.10">
    <property type="entry name" value="Transferase(Phosphotransferase) domain 1"/>
    <property type="match status" value="1"/>
</dbReference>